<gene>
    <name evidence="9" type="ORF">MYMAC_006122</name>
</gene>
<keyword evidence="5 9" id="KW-0418">Kinase</keyword>
<evidence type="ECO:0000256" key="3">
    <source>
        <dbReference type="ARBA" id="ARBA00022553"/>
    </source>
</evidence>
<dbReference type="Pfam" id="PF00512">
    <property type="entry name" value="HisKA"/>
    <property type="match status" value="1"/>
</dbReference>
<dbReference type="SMART" id="SM00388">
    <property type="entry name" value="HisKA"/>
    <property type="match status" value="1"/>
</dbReference>
<dbReference type="RefSeq" id="WP_095960669.1">
    <property type="nucleotide sequence ID" value="NZ_CP022203.1"/>
</dbReference>
<keyword evidence="3" id="KW-0597">Phosphoprotein</keyword>
<evidence type="ECO:0000256" key="7">
    <source>
        <dbReference type="SAM" id="Phobius"/>
    </source>
</evidence>
<evidence type="ECO:0000256" key="6">
    <source>
        <dbReference type="ARBA" id="ARBA00023012"/>
    </source>
</evidence>
<evidence type="ECO:0000256" key="4">
    <source>
        <dbReference type="ARBA" id="ARBA00022679"/>
    </source>
</evidence>
<dbReference type="PANTHER" id="PTHR43711">
    <property type="entry name" value="TWO-COMPONENT HISTIDINE KINASE"/>
    <property type="match status" value="1"/>
</dbReference>
<proteinExistence type="predicted"/>
<evidence type="ECO:0000256" key="1">
    <source>
        <dbReference type="ARBA" id="ARBA00000085"/>
    </source>
</evidence>
<dbReference type="SUPFAM" id="SSF55874">
    <property type="entry name" value="ATPase domain of HSP90 chaperone/DNA topoisomerase II/histidine kinase"/>
    <property type="match status" value="1"/>
</dbReference>
<dbReference type="EC" id="2.7.13.3" evidence="2"/>
<sequence>MLRRLLPTLIALLLGFIGLAWGLGSLQRIFAAERDDAQASLDSRREALEQYARASLAQSLRDRLEAARPALEAAALDPLAPATGLYLRERGTQLLPRLALHDTGEDTPAKARYAGLRAGTERADEVEDPWAERLALIREVDRALSRGDRRASTVALMALLQHRSQYVLASTRDVPGFLVVLESLVERGDPVPQLMHALVRDGLADGRSGRLDGLQRLLLLRRARFTKEDFDFLRERIVALSSKAGVPVTDFEARAAELAPEPLPLPRALPGPSLVRAGWYLEPRGGNHVRGVAVDAGALLQSLTREMRERGLLEADGQVRLLADAEVLPLEALPLSVDTPEWARAQGALEARYRLKTGMVAACAVLALGIAALAFVAQQRKLRFLELKSDFVATVSHELRTPLASIRLLAETLEWRLAEGTDARDYPARIVREADGLGFLVENLLSFNRIDKGRWAPKLEPVRLDELVALLRRDLESWSKVPVELAADVGDCSLRADGQLLRLLLSNLARNACAYNTRSPVRLRIEALPDGRVRFSDNGVGIPQAQWERAFEEFVRLPGQGHDAPGSGLGLALCRRIMRVHGGTLRVAASSPEGTTFELRFPHTVTT</sequence>
<dbReference type="CDD" id="cd00082">
    <property type="entry name" value="HisKA"/>
    <property type="match status" value="1"/>
</dbReference>
<dbReference type="InterPro" id="IPR005467">
    <property type="entry name" value="His_kinase_dom"/>
</dbReference>
<name>A0A250K553_9BACT</name>
<keyword evidence="7" id="KW-1133">Transmembrane helix</keyword>
<evidence type="ECO:0000313" key="9">
    <source>
        <dbReference type="EMBL" id="ATB50466.1"/>
    </source>
</evidence>
<dbReference type="OrthoDB" id="5483109at2"/>
<dbReference type="Gene3D" id="1.10.287.130">
    <property type="match status" value="1"/>
</dbReference>
<dbReference type="CDD" id="cd00075">
    <property type="entry name" value="HATPase"/>
    <property type="match status" value="1"/>
</dbReference>
<dbReference type="Proteomes" id="UP000217343">
    <property type="component" value="Chromosome"/>
</dbReference>
<evidence type="ECO:0000256" key="2">
    <source>
        <dbReference type="ARBA" id="ARBA00012438"/>
    </source>
</evidence>
<keyword evidence="4" id="KW-0808">Transferase</keyword>
<accession>A0A250K553</accession>
<dbReference type="EMBL" id="CP022203">
    <property type="protein sequence ID" value="ATB50466.1"/>
    <property type="molecule type" value="Genomic_DNA"/>
</dbReference>
<dbReference type="PROSITE" id="PS50109">
    <property type="entry name" value="HIS_KIN"/>
    <property type="match status" value="1"/>
</dbReference>
<dbReference type="InterPro" id="IPR004358">
    <property type="entry name" value="Sig_transdc_His_kin-like_C"/>
</dbReference>
<dbReference type="Gene3D" id="3.30.565.10">
    <property type="entry name" value="Histidine kinase-like ATPase, C-terminal domain"/>
    <property type="match status" value="1"/>
</dbReference>
<dbReference type="KEGG" id="mmas:MYMAC_006122"/>
<reference evidence="9 10" key="1">
    <citation type="submission" date="2017-06" db="EMBL/GenBank/DDBJ databases">
        <title>Sequencing and comparative analysis of myxobacterial genomes.</title>
        <authorList>
            <person name="Rupp O."/>
            <person name="Goesmann A."/>
            <person name="Sogaard-Andersen L."/>
        </authorList>
    </citation>
    <scope>NUCLEOTIDE SEQUENCE [LARGE SCALE GENOMIC DNA]</scope>
    <source>
        <strain evidence="9 10">DSM 14697</strain>
    </source>
</reference>
<keyword evidence="7" id="KW-0812">Transmembrane</keyword>
<feature type="domain" description="Histidine kinase" evidence="8">
    <location>
        <begin position="394"/>
        <end position="605"/>
    </location>
</feature>
<keyword evidence="10" id="KW-1185">Reference proteome</keyword>
<evidence type="ECO:0000259" key="8">
    <source>
        <dbReference type="PROSITE" id="PS50109"/>
    </source>
</evidence>
<dbReference type="PRINTS" id="PR00344">
    <property type="entry name" value="BCTRLSENSOR"/>
</dbReference>
<dbReference type="GO" id="GO:0000155">
    <property type="term" value="F:phosphorelay sensor kinase activity"/>
    <property type="evidence" value="ECO:0007669"/>
    <property type="project" value="InterPro"/>
</dbReference>
<dbReference type="SUPFAM" id="SSF47384">
    <property type="entry name" value="Homodimeric domain of signal transducing histidine kinase"/>
    <property type="match status" value="1"/>
</dbReference>
<dbReference type="InterPro" id="IPR050736">
    <property type="entry name" value="Sensor_HK_Regulatory"/>
</dbReference>
<dbReference type="InterPro" id="IPR003661">
    <property type="entry name" value="HisK_dim/P_dom"/>
</dbReference>
<evidence type="ECO:0000256" key="5">
    <source>
        <dbReference type="ARBA" id="ARBA00022777"/>
    </source>
</evidence>
<dbReference type="AlphaFoldDB" id="A0A250K553"/>
<keyword evidence="6" id="KW-0902">Two-component regulatory system</keyword>
<protein>
    <recommendedName>
        <fullName evidence="2">histidine kinase</fullName>
        <ecNumber evidence="2">2.7.13.3</ecNumber>
    </recommendedName>
</protein>
<comment type="catalytic activity">
    <reaction evidence="1">
        <text>ATP + protein L-histidine = ADP + protein N-phospho-L-histidine.</text>
        <dbReference type="EC" id="2.7.13.3"/>
    </reaction>
</comment>
<keyword evidence="7" id="KW-0472">Membrane</keyword>
<dbReference type="SMART" id="SM00387">
    <property type="entry name" value="HATPase_c"/>
    <property type="match status" value="1"/>
</dbReference>
<dbReference type="InterPro" id="IPR036097">
    <property type="entry name" value="HisK_dim/P_sf"/>
</dbReference>
<evidence type="ECO:0000313" key="10">
    <source>
        <dbReference type="Proteomes" id="UP000217343"/>
    </source>
</evidence>
<dbReference type="InterPro" id="IPR036890">
    <property type="entry name" value="HATPase_C_sf"/>
</dbReference>
<organism evidence="9 10">
    <name type="scientific">Corallococcus macrosporus DSM 14697</name>
    <dbReference type="NCBI Taxonomy" id="1189310"/>
    <lineage>
        <taxon>Bacteria</taxon>
        <taxon>Pseudomonadati</taxon>
        <taxon>Myxococcota</taxon>
        <taxon>Myxococcia</taxon>
        <taxon>Myxococcales</taxon>
        <taxon>Cystobacterineae</taxon>
        <taxon>Myxococcaceae</taxon>
        <taxon>Corallococcus</taxon>
    </lineage>
</organism>
<dbReference type="PANTHER" id="PTHR43711:SF1">
    <property type="entry name" value="HISTIDINE KINASE 1"/>
    <property type="match status" value="1"/>
</dbReference>
<dbReference type="InterPro" id="IPR003594">
    <property type="entry name" value="HATPase_dom"/>
</dbReference>
<dbReference type="Pfam" id="PF02518">
    <property type="entry name" value="HATPase_c"/>
    <property type="match status" value="1"/>
</dbReference>
<feature type="transmembrane region" description="Helical" evidence="7">
    <location>
        <begin position="358"/>
        <end position="377"/>
    </location>
</feature>